<evidence type="ECO:0000313" key="3">
    <source>
        <dbReference type="Proteomes" id="UP000187506"/>
    </source>
</evidence>
<keyword evidence="1" id="KW-0812">Transmembrane</keyword>
<dbReference type="RefSeq" id="WP_076733655.1">
    <property type="nucleotide sequence ID" value="NZ_CP019352.1"/>
</dbReference>
<keyword evidence="3" id="KW-1185">Reference proteome</keyword>
<dbReference type="EMBL" id="CP019352">
    <property type="protein sequence ID" value="APY00750.1"/>
    <property type="molecule type" value="Genomic_DNA"/>
</dbReference>
<keyword evidence="1" id="KW-1133">Transmembrane helix</keyword>
<protein>
    <submittedName>
        <fullName evidence="2">Uncharacterized protein</fullName>
    </submittedName>
</protein>
<proteinExistence type="predicted"/>
<dbReference type="KEGG" id="lvn:BWR22_10635"/>
<evidence type="ECO:0000256" key="1">
    <source>
        <dbReference type="SAM" id="Phobius"/>
    </source>
</evidence>
<name>A0AAC9LLN1_9FLAO</name>
<accession>A0AAC9LLN1</accession>
<organism evidence="2 3">
    <name type="scientific">Lacinutrix venerupis</name>
    <dbReference type="NCBI Taxonomy" id="1486034"/>
    <lineage>
        <taxon>Bacteria</taxon>
        <taxon>Pseudomonadati</taxon>
        <taxon>Bacteroidota</taxon>
        <taxon>Flavobacteriia</taxon>
        <taxon>Flavobacteriales</taxon>
        <taxon>Flavobacteriaceae</taxon>
        <taxon>Lacinutrix</taxon>
    </lineage>
</organism>
<dbReference type="AlphaFoldDB" id="A0AAC9LLN1"/>
<feature type="transmembrane region" description="Helical" evidence="1">
    <location>
        <begin position="46"/>
        <end position="67"/>
    </location>
</feature>
<dbReference type="Proteomes" id="UP000187506">
    <property type="component" value="Chromosome"/>
</dbReference>
<keyword evidence="1" id="KW-0472">Membrane</keyword>
<sequence length="186" mass="21204">MAKDIRDMFKADNTLQNDSMPNGHEARFLSKLETAMPEKKTKKINWLSIAASVIVLLGLSFGAIQFFNSQNPKNTTVVEVDPIETKTIGDISPDLKKVEDYYLANINLELSKVKLTPENKDLFDGYIKRLDELKAEYNRLNVELTKQGPDELTVDALISNLKLRLNLMHRLKEQLKDLNSVNENQI</sequence>
<evidence type="ECO:0000313" key="2">
    <source>
        <dbReference type="EMBL" id="APY00750.1"/>
    </source>
</evidence>
<gene>
    <name evidence="2" type="ORF">BWR22_10635</name>
</gene>
<reference evidence="2 3" key="1">
    <citation type="submission" date="2017-01" db="EMBL/GenBank/DDBJ databases">
        <title>Complete genome of Lacinutrix venerupis DOK2-8 isolated from seawater in Dokdo.</title>
        <authorList>
            <person name="Chi W.-J."/>
            <person name="Kim J.H."/>
        </authorList>
    </citation>
    <scope>NUCLEOTIDE SEQUENCE [LARGE SCALE GENOMIC DNA]</scope>
    <source>
        <strain evidence="2 3">DOK2-8</strain>
    </source>
</reference>